<comment type="caution">
    <text evidence="1">The sequence shown here is derived from an EMBL/GenBank/DDBJ whole genome shotgun (WGS) entry which is preliminary data.</text>
</comment>
<protein>
    <submittedName>
        <fullName evidence="1">Uncharacterized protein</fullName>
    </submittedName>
</protein>
<dbReference type="Proteomes" id="UP001515480">
    <property type="component" value="Unassembled WGS sequence"/>
</dbReference>
<dbReference type="AlphaFoldDB" id="A0AB34JG90"/>
<gene>
    <name evidence="1" type="ORF">AB1Y20_022552</name>
</gene>
<proteinExistence type="predicted"/>
<accession>A0AB34JG90</accession>
<name>A0AB34JG90_PRYPA</name>
<reference evidence="1 2" key="1">
    <citation type="journal article" date="2024" name="Science">
        <title>Giant polyketide synthase enzymes in the biosynthesis of giant marine polyether toxins.</title>
        <authorList>
            <person name="Fallon T.R."/>
            <person name="Shende V.V."/>
            <person name="Wierzbicki I.H."/>
            <person name="Pendleton A.L."/>
            <person name="Watervoot N.F."/>
            <person name="Auber R.P."/>
            <person name="Gonzalez D.J."/>
            <person name="Wisecaver J.H."/>
            <person name="Moore B.S."/>
        </authorList>
    </citation>
    <scope>NUCLEOTIDE SEQUENCE [LARGE SCALE GENOMIC DNA]</scope>
    <source>
        <strain evidence="1 2">12B1</strain>
    </source>
</reference>
<dbReference type="EMBL" id="JBGBPQ010000008">
    <property type="protein sequence ID" value="KAL1520995.1"/>
    <property type="molecule type" value="Genomic_DNA"/>
</dbReference>
<evidence type="ECO:0000313" key="2">
    <source>
        <dbReference type="Proteomes" id="UP001515480"/>
    </source>
</evidence>
<evidence type="ECO:0000313" key="1">
    <source>
        <dbReference type="EMBL" id="KAL1520995.1"/>
    </source>
</evidence>
<organism evidence="1 2">
    <name type="scientific">Prymnesium parvum</name>
    <name type="common">Toxic golden alga</name>
    <dbReference type="NCBI Taxonomy" id="97485"/>
    <lineage>
        <taxon>Eukaryota</taxon>
        <taxon>Haptista</taxon>
        <taxon>Haptophyta</taxon>
        <taxon>Prymnesiophyceae</taxon>
        <taxon>Prymnesiales</taxon>
        <taxon>Prymnesiaceae</taxon>
        <taxon>Prymnesium</taxon>
    </lineage>
</organism>
<sequence>MAETAPVSGFIQWDGLGDWRRLAPDAPLGNITLRQLIGATNLDNWKTHLERTQAAFDAIRRGSRHEPPGPDAPLGNITLRQLIGATNLDN</sequence>
<keyword evidence="2" id="KW-1185">Reference proteome</keyword>